<dbReference type="SMART" id="SM00248">
    <property type="entry name" value="ANK"/>
    <property type="match status" value="4"/>
</dbReference>
<evidence type="ECO:0000256" key="5">
    <source>
        <dbReference type="ARBA" id="ARBA00022692"/>
    </source>
</evidence>
<keyword evidence="3" id="KW-1003">Cell membrane</keyword>
<feature type="repeat" description="ANK" evidence="12">
    <location>
        <begin position="407"/>
        <end position="439"/>
    </location>
</feature>
<comment type="subcellular location">
    <subcellularLocation>
        <location evidence="2">Cell membrane</location>
        <topology evidence="2">Multi-pass membrane protein</topology>
    </subcellularLocation>
</comment>
<keyword evidence="8" id="KW-0862">Zinc</keyword>
<feature type="transmembrane region" description="Helical" evidence="13">
    <location>
        <begin position="20"/>
        <end position="53"/>
    </location>
</feature>
<evidence type="ECO:0000313" key="15">
    <source>
        <dbReference type="EMBL" id="MFE8695557.1"/>
    </source>
</evidence>
<dbReference type="RefSeq" id="WP_389215881.1">
    <property type="nucleotide sequence ID" value="NZ_JBIACJ010000002.1"/>
</dbReference>
<comment type="caution">
    <text evidence="15">The sequence shown here is derived from an EMBL/GenBank/DDBJ whole genome shotgun (WGS) entry which is preliminary data.</text>
</comment>
<dbReference type="InterPro" id="IPR036770">
    <property type="entry name" value="Ankyrin_rpt-contain_sf"/>
</dbReference>
<evidence type="ECO:0000256" key="13">
    <source>
        <dbReference type="SAM" id="Phobius"/>
    </source>
</evidence>
<keyword evidence="10" id="KW-0482">Metalloprotease</keyword>
<accession>A0ABW6JVX1</accession>
<evidence type="ECO:0000256" key="11">
    <source>
        <dbReference type="ARBA" id="ARBA00023136"/>
    </source>
</evidence>
<dbReference type="EMBL" id="JBIACJ010000002">
    <property type="protein sequence ID" value="MFE8695557.1"/>
    <property type="molecule type" value="Genomic_DNA"/>
</dbReference>
<evidence type="ECO:0000256" key="2">
    <source>
        <dbReference type="ARBA" id="ARBA00004651"/>
    </source>
</evidence>
<evidence type="ECO:0000256" key="8">
    <source>
        <dbReference type="ARBA" id="ARBA00022833"/>
    </source>
</evidence>
<feature type="domain" description="Peptidase M48" evidence="14">
    <location>
        <begin position="167"/>
        <end position="248"/>
    </location>
</feature>
<proteinExistence type="predicted"/>
<evidence type="ECO:0000256" key="1">
    <source>
        <dbReference type="ARBA" id="ARBA00001947"/>
    </source>
</evidence>
<evidence type="ECO:0000256" key="4">
    <source>
        <dbReference type="ARBA" id="ARBA00022670"/>
    </source>
</evidence>
<dbReference type="PROSITE" id="PS50297">
    <property type="entry name" value="ANK_REP_REGION"/>
    <property type="match status" value="3"/>
</dbReference>
<keyword evidence="4" id="KW-0645">Protease</keyword>
<dbReference type="Pfam" id="PF12796">
    <property type="entry name" value="Ank_2"/>
    <property type="match status" value="1"/>
</dbReference>
<dbReference type="PROSITE" id="PS50088">
    <property type="entry name" value="ANK_REPEAT"/>
    <property type="match status" value="3"/>
</dbReference>
<keyword evidence="12" id="KW-0040">ANK repeat</keyword>
<organism evidence="15 16">
    <name type="scientific">Cytobacillus mangrovibacter</name>
    <dbReference type="NCBI Taxonomy" id="3299024"/>
    <lineage>
        <taxon>Bacteria</taxon>
        <taxon>Bacillati</taxon>
        <taxon>Bacillota</taxon>
        <taxon>Bacilli</taxon>
        <taxon>Bacillales</taxon>
        <taxon>Bacillaceae</taxon>
        <taxon>Cytobacillus</taxon>
    </lineage>
</organism>
<dbReference type="SUPFAM" id="SSF48403">
    <property type="entry name" value="Ankyrin repeat"/>
    <property type="match status" value="1"/>
</dbReference>
<evidence type="ECO:0000256" key="6">
    <source>
        <dbReference type="ARBA" id="ARBA00022723"/>
    </source>
</evidence>
<dbReference type="InterPro" id="IPR050083">
    <property type="entry name" value="HtpX_protease"/>
</dbReference>
<sequence length="464" mass="52942">MNTQEILPKDLIYHKEKLYFWIVCLISVISYIFFCLSIIGLPIILFLFLLSFLLNGIAIGRIRTNAVKLSPAQFPEIYSKVEELCQKMELGKVPDVYVMQSGGMLNAFATRFFGKNMVIVYSEIFDLIENELEDELYFVLAHELAHIKRKHIGKMVFILPSMWIPGVAETYLRACEYTCDRYAAYYSGNLGSSKNSLMMLAIGKKLVYRTDQSEYIKQINQEKGFFIWLSEFVSTHPPLPKRIHALETYFTESENPIILLKRNNWVYGFIALIGFGMFFGGLYYGLSDLNPFTPYEEFEDDYVEAVPDTPPIIQAVINRDQEMAEKLAKADKDIDIEDYNSYTAMDWAIKAGDSEMVKILLENGANPNNESSYMMTPLMTAATKGRADIIKTLHSAGAEINYQDSESSMTALMYAAQGENEETIKVLLQLGADPNLMDYSNMTAYMYAIEMGYENVAKLLEPRK</sequence>
<dbReference type="PANTHER" id="PTHR43221">
    <property type="entry name" value="PROTEASE HTPX"/>
    <property type="match status" value="1"/>
</dbReference>
<keyword evidence="6" id="KW-0479">Metal-binding</keyword>
<evidence type="ECO:0000256" key="3">
    <source>
        <dbReference type="ARBA" id="ARBA00022475"/>
    </source>
</evidence>
<feature type="repeat" description="ANK" evidence="12">
    <location>
        <begin position="373"/>
        <end position="405"/>
    </location>
</feature>
<gene>
    <name evidence="15" type="ORF">ACFYKT_04190</name>
</gene>
<dbReference type="Gene3D" id="1.25.40.20">
    <property type="entry name" value="Ankyrin repeat-containing domain"/>
    <property type="match status" value="1"/>
</dbReference>
<dbReference type="Proteomes" id="UP001601058">
    <property type="component" value="Unassembled WGS sequence"/>
</dbReference>
<evidence type="ECO:0000256" key="12">
    <source>
        <dbReference type="PROSITE-ProRule" id="PRU00023"/>
    </source>
</evidence>
<name>A0ABW6JVX1_9BACI</name>
<keyword evidence="5 13" id="KW-0812">Transmembrane</keyword>
<comment type="cofactor">
    <cofactor evidence="1">
        <name>Zn(2+)</name>
        <dbReference type="ChEBI" id="CHEBI:29105"/>
    </cofactor>
</comment>
<evidence type="ECO:0000256" key="7">
    <source>
        <dbReference type="ARBA" id="ARBA00022801"/>
    </source>
</evidence>
<evidence type="ECO:0000256" key="10">
    <source>
        <dbReference type="ARBA" id="ARBA00023049"/>
    </source>
</evidence>
<dbReference type="Pfam" id="PF00023">
    <property type="entry name" value="Ank"/>
    <property type="match status" value="1"/>
</dbReference>
<evidence type="ECO:0000259" key="14">
    <source>
        <dbReference type="Pfam" id="PF01435"/>
    </source>
</evidence>
<protein>
    <submittedName>
        <fullName evidence="15">M48 family metallopeptidase</fullName>
    </submittedName>
</protein>
<feature type="transmembrane region" description="Helical" evidence="13">
    <location>
        <begin position="265"/>
        <end position="286"/>
    </location>
</feature>
<feature type="domain" description="Peptidase M48" evidence="14">
    <location>
        <begin position="71"/>
        <end position="158"/>
    </location>
</feature>
<keyword evidence="7" id="KW-0378">Hydrolase</keyword>
<dbReference type="InterPro" id="IPR002110">
    <property type="entry name" value="Ankyrin_rpt"/>
</dbReference>
<dbReference type="CDD" id="cd07325">
    <property type="entry name" value="M48_Ste24p_like"/>
    <property type="match status" value="1"/>
</dbReference>
<dbReference type="PANTHER" id="PTHR43221:SF1">
    <property type="entry name" value="PROTEASE HTPX"/>
    <property type="match status" value="1"/>
</dbReference>
<evidence type="ECO:0000313" key="16">
    <source>
        <dbReference type="Proteomes" id="UP001601058"/>
    </source>
</evidence>
<reference evidence="15 16" key="1">
    <citation type="submission" date="2024-08" db="EMBL/GenBank/DDBJ databases">
        <title>Two novel Cytobacillus novel species.</title>
        <authorList>
            <person name="Liu G."/>
        </authorList>
    </citation>
    <scope>NUCLEOTIDE SEQUENCE [LARGE SCALE GENOMIC DNA]</scope>
    <source>
        <strain evidence="15 16">FJAT-53684</strain>
    </source>
</reference>
<keyword evidence="9 13" id="KW-1133">Transmembrane helix</keyword>
<feature type="repeat" description="ANK" evidence="12">
    <location>
        <begin position="340"/>
        <end position="372"/>
    </location>
</feature>
<dbReference type="Pfam" id="PF01435">
    <property type="entry name" value="Peptidase_M48"/>
    <property type="match status" value="2"/>
</dbReference>
<keyword evidence="11 13" id="KW-0472">Membrane</keyword>
<dbReference type="Gene3D" id="3.30.2010.10">
    <property type="entry name" value="Metalloproteases ('zincins'), catalytic domain"/>
    <property type="match status" value="1"/>
</dbReference>
<dbReference type="InterPro" id="IPR001915">
    <property type="entry name" value="Peptidase_M48"/>
</dbReference>
<evidence type="ECO:0000256" key="9">
    <source>
        <dbReference type="ARBA" id="ARBA00022989"/>
    </source>
</evidence>
<keyword evidence="16" id="KW-1185">Reference proteome</keyword>